<name>A0AAW8R467_9ALTE</name>
<dbReference type="InterPro" id="IPR029044">
    <property type="entry name" value="Nucleotide-diphossugar_trans"/>
</dbReference>
<keyword evidence="2" id="KW-0808">Transferase</keyword>
<gene>
    <name evidence="2" type="ORF">RM544_16080</name>
</gene>
<keyword evidence="3" id="KW-1185">Reference proteome</keyword>
<dbReference type="RefSeq" id="WP_311362834.1">
    <property type="nucleotide sequence ID" value="NZ_JAVRIE010000007.1"/>
</dbReference>
<organism evidence="2 3">
    <name type="scientific">Brumicola blandensis</name>
    <dbReference type="NCBI Taxonomy" id="3075611"/>
    <lineage>
        <taxon>Bacteria</taxon>
        <taxon>Pseudomonadati</taxon>
        <taxon>Pseudomonadota</taxon>
        <taxon>Gammaproteobacteria</taxon>
        <taxon>Alteromonadales</taxon>
        <taxon>Alteromonadaceae</taxon>
        <taxon>Brumicola</taxon>
    </lineage>
</organism>
<comment type="caution">
    <text evidence="2">The sequence shown here is derived from an EMBL/GenBank/DDBJ whole genome shotgun (WGS) entry which is preliminary data.</text>
</comment>
<dbReference type="GO" id="GO:0016757">
    <property type="term" value="F:glycosyltransferase activity"/>
    <property type="evidence" value="ECO:0007669"/>
    <property type="project" value="UniProtKB-KW"/>
</dbReference>
<protein>
    <submittedName>
        <fullName evidence="2">Glycosyltransferase family 2 protein</fullName>
        <ecNumber evidence="2">2.4.-.-</ecNumber>
    </submittedName>
</protein>
<evidence type="ECO:0000259" key="1">
    <source>
        <dbReference type="Pfam" id="PF00535"/>
    </source>
</evidence>
<dbReference type="EC" id="2.4.-.-" evidence="2"/>
<dbReference type="Gene3D" id="3.90.550.10">
    <property type="entry name" value="Spore Coat Polysaccharide Biosynthesis Protein SpsA, Chain A"/>
    <property type="match status" value="1"/>
</dbReference>
<dbReference type="AlphaFoldDB" id="A0AAW8R467"/>
<dbReference type="InterPro" id="IPR050834">
    <property type="entry name" value="Glycosyltransf_2"/>
</dbReference>
<dbReference type="EMBL" id="JAVRIE010000007">
    <property type="protein sequence ID" value="MDT0584067.1"/>
    <property type="molecule type" value="Genomic_DNA"/>
</dbReference>
<dbReference type="SUPFAM" id="SSF53448">
    <property type="entry name" value="Nucleotide-diphospho-sugar transferases"/>
    <property type="match status" value="1"/>
</dbReference>
<dbReference type="PANTHER" id="PTHR43685">
    <property type="entry name" value="GLYCOSYLTRANSFERASE"/>
    <property type="match status" value="1"/>
</dbReference>
<evidence type="ECO:0000313" key="2">
    <source>
        <dbReference type="EMBL" id="MDT0584067.1"/>
    </source>
</evidence>
<dbReference type="Pfam" id="PF00535">
    <property type="entry name" value="Glycos_transf_2"/>
    <property type="match status" value="1"/>
</dbReference>
<feature type="domain" description="Glycosyltransferase 2-like" evidence="1">
    <location>
        <begin position="12"/>
        <end position="166"/>
    </location>
</feature>
<dbReference type="CDD" id="cd00761">
    <property type="entry name" value="Glyco_tranf_GTA_type"/>
    <property type="match status" value="1"/>
</dbReference>
<dbReference type="Proteomes" id="UP001249020">
    <property type="component" value="Unassembled WGS sequence"/>
</dbReference>
<keyword evidence="2" id="KW-0328">Glycosyltransferase</keyword>
<proteinExistence type="predicted"/>
<reference evidence="2 3" key="1">
    <citation type="submission" date="2023-09" db="EMBL/GenBank/DDBJ databases">
        <authorList>
            <person name="Rey-Velasco X."/>
        </authorList>
    </citation>
    <scope>NUCLEOTIDE SEQUENCE [LARGE SCALE GENOMIC DNA]</scope>
    <source>
        <strain evidence="2 3">W409</strain>
    </source>
</reference>
<accession>A0AAW8R467</accession>
<sequence>MNNKMNSLPSISVVIATYQRPEYLQSALSCVLAQSAQASEIIVVNDSPSDDYTSCDELVNLSNAKLISTDGSKGANHARNTGANVASGDVIAFLDDDDIWLPEYLSKVVQAYAEDRKVVATLCGKRIMERQHIEKVNSEGFLTKAELQKGNTYCGVSGFTAKKEYLKQIPFDEELKNAQDWDIYIRFFQSGMCVKNISLPLYLYRTEVNSGITKSTQIIQPTQALYRLDAALKHRAWLGEEAFRERIISQTLTNLMGKKYKLSWVKVCAEFIGWKSTVSALFRKFRPSKKVSK</sequence>
<dbReference type="InterPro" id="IPR001173">
    <property type="entry name" value="Glyco_trans_2-like"/>
</dbReference>
<evidence type="ECO:0000313" key="3">
    <source>
        <dbReference type="Proteomes" id="UP001249020"/>
    </source>
</evidence>
<dbReference type="PANTHER" id="PTHR43685:SF2">
    <property type="entry name" value="GLYCOSYLTRANSFERASE 2-LIKE DOMAIN-CONTAINING PROTEIN"/>
    <property type="match status" value="1"/>
</dbReference>